<dbReference type="InterPro" id="IPR011004">
    <property type="entry name" value="Trimer_LpxA-like_sf"/>
</dbReference>
<evidence type="ECO:0000259" key="9">
    <source>
        <dbReference type="Pfam" id="PF00483"/>
    </source>
</evidence>
<dbReference type="SUPFAM" id="SSF51161">
    <property type="entry name" value="Trimeric LpxA-like enzymes"/>
    <property type="match status" value="1"/>
</dbReference>
<dbReference type="InterPro" id="IPR029044">
    <property type="entry name" value="Nucleotide-diphossugar_trans"/>
</dbReference>
<dbReference type="GO" id="GO:0008878">
    <property type="term" value="F:glucose-1-phosphate adenylyltransferase activity"/>
    <property type="evidence" value="ECO:0007669"/>
    <property type="project" value="UniProtKB-EC"/>
</dbReference>
<sequence>MPLTARRAKPAVPIGGGYRLIDVPMSNCINSGIKKIYVMTQFNSRTLNRHLKNAYDLTSQPGSNGFCEVLSAFQAPETKTMKGKGWFIGTADAVRKFSWKIQVDPMCALVDDVLILAGDHLYRMDYMEFVEHHRARRADITVAAIPVEESKASALGLMRCDEDGRVTAFVEKPKGDKLKAWKVKESTYAALGADDPTVVEEKPFLASMGIYVFKKDLLLKLLREDMPLATDFGSEVLPEALESHNIHAYLFNDYWEDIGTIKSFFKANLALAKRDPRFDFYHGMNKRTGKAAPIYTRSRTLTPALVAGGEFHESILAKGTLVEEGCVVQGSVVGVRSHLEPGVFLKDVLMIGADFYEERDLREEVRAEGKVPLGIGQNTVIENAIIDKNVRIGRNCVLTNERKVQKLKKPEAGYYIDDGIIVFMPGAIVPDGTVI</sequence>
<protein>
    <recommendedName>
        <fullName evidence="3">glucose-1-phosphate adenylyltransferase</fullName>
        <ecNumber evidence="3">2.7.7.27</ecNumber>
    </recommendedName>
</protein>
<dbReference type="EC" id="2.7.7.27" evidence="3"/>
<evidence type="ECO:0000256" key="1">
    <source>
        <dbReference type="ARBA" id="ARBA00000956"/>
    </source>
</evidence>
<dbReference type="InterPro" id="IPR005836">
    <property type="entry name" value="ADP_Glu_pyroP_CS"/>
</dbReference>
<name>A0A7S0QTD3_9CHLO</name>
<keyword evidence="4" id="KW-0021">Allosteric enzyme</keyword>
<dbReference type="AlphaFoldDB" id="A0A7S0QTD3"/>
<evidence type="ECO:0000313" key="10">
    <source>
        <dbReference type="EMBL" id="CAD8647412.1"/>
    </source>
</evidence>
<dbReference type="Pfam" id="PF00483">
    <property type="entry name" value="NTP_transferase"/>
    <property type="match status" value="1"/>
</dbReference>
<keyword evidence="5" id="KW-0808">Transferase</keyword>
<evidence type="ECO:0000256" key="4">
    <source>
        <dbReference type="ARBA" id="ARBA00022533"/>
    </source>
</evidence>
<dbReference type="Gene3D" id="2.160.10.10">
    <property type="entry name" value="Hexapeptide repeat proteins"/>
    <property type="match status" value="1"/>
</dbReference>
<reference evidence="10" key="1">
    <citation type="submission" date="2021-01" db="EMBL/GenBank/DDBJ databases">
        <authorList>
            <person name="Corre E."/>
            <person name="Pelletier E."/>
            <person name="Niang G."/>
            <person name="Scheremetjew M."/>
            <person name="Finn R."/>
            <person name="Kale V."/>
            <person name="Holt S."/>
            <person name="Cochrane G."/>
            <person name="Meng A."/>
            <person name="Brown T."/>
            <person name="Cohen L."/>
        </authorList>
    </citation>
    <scope>NUCLEOTIDE SEQUENCE</scope>
    <source>
        <strain evidence="10">CCMP722</strain>
    </source>
</reference>
<dbReference type="Pfam" id="PF25247">
    <property type="entry name" value="LbH_GLGC"/>
    <property type="match status" value="1"/>
</dbReference>
<dbReference type="EMBL" id="HBFA01000244">
    <property type="protein sequence ID" value="CAD8647412.1"/>
    <property type="molecule type" value="Transcribed_RNA"/>
</dbReference>
<dbReference type="InterPro" id="IPR005835">
    <property type="entry name" value="NTP_transferase_dom"/>
</dbReference>
<evidence type="ECO:0000256" key="7">
    <source>
        <dbReference type="ARBA" id="ARBA00022741"/>
    </source>
</evidence>
<accession>A0A7S0QTD3</accession>
<evidence type="ECO:0000256" key="6">
    <source>
        <dbReference type="ARBA" id="ARBA00022695"/>
    </source>
</evidence>
<gene>
    <name evidence="10" type="ORF">POBO1169_LOCUS119</name>
</gene>
<dbReference type="PROSITE" id="PS00809">
    <property type="entry name" value="ADP_GLC_PYROPHOSPH_2"/>
    <property type="match status" value="1"/>
</dbReference>
<feature type="domain" description="Nucleotidyl transferase" evidence="9">
    <location>
        <begin position="1"/>
        <end position="273"/>
    </location>
</feature>
<organism evidence="10">
    <name type="scientific">Pyramimonas obovata</name>
    <dbReference type="NCBI Taxonomy" id="1411642"/>
    <lineage>
        <taxon>Eukaryota</taxon>
        <taxon>Viridiplantae</taxon>
        <taxon>Chlorophyta</taxon>
        <taxon>Pyramimonadophyceae</taxon>
        <taxon>Pyramimonadales</taxon>
        <taxon>Pyramimonadaceae</taxon>
        <taxon>Pyramimonas</taxon>
        <taxon>Pyramimonas incertae sedis</taxon>
    </lineage>
</organism>
<evidence type="ECO:0000256" key="5">
    <source>
        <dbReference type="ARBA" id="ARBA00022679"/>
    </source>
</evidence>
<dbReference type="Gene3D" id="3.90.550.10">
    <property type="entry name" value="Spore Coat Polysaccharide Biosynthesis Protein SpsA, Chain A"/>
    <property type="match status" value="1"/>
</dbReference>
<comment type="similarity">
    <text evidence="2">Belongs to the bacterial/plant glucose-1-phosphate adenylyltransferase family.</text>
</comment>
<dbReference type="GO" id="GO:0005978">
    <property type="term" value="P:glycogen biosynthetic process"/>
    <property type="evidence" value="ECO:0007669"/>
    <property type="project" value="InterPro"/>
</dbReference>
<dbReference type="PANTHER" id="PTHR43523">
    <property type="entry name" value="GLUCOSE-1-PHOSPHATE ADENYLYLTRANSFERASE-RELATED"/>
    <property type="match status" value="1"/>
</dbReference>
<dbReference type="GO" id="GO:0005524">
    <property type="term" value="F:ATP binding"/>
    <property type="evidence" value="ECO:0007669"/>
    <property type="project" value="UniProtKB-KW"/>
</dbReference>
<keyword evidence="6" id="KW-0548">Nucleotidyltransferase</keyword>
<evidence type="ECO:0000256" key="8">
    <source>
        <dbReference type="ARBA" id="ARBA00022840"/>
    </source>
</evidence>
<dbReference type="InterPro" id="IPR011831">
    <property type="entry name" value="ADP-Glc_PPase"/>
</dbReference>
<dbReference type="PROSITE" id="PS00810">
    <property type="entry name" value="ADP_GLC_PYROPHOSPH_3"/>
    <property type="match status" value="1"/>
</dbReference>
<evidence type="ECO:0000256" key="3">
    <source>
        <dbReference type="ARBA" id="ARBA00012460"/>
    </source>
</evidence>
<dbReference type="CDD" id="cd02508">
    <property type="entry name" value="ADP_Glucose_PP"/>
    <property type="match status" value="1"/>
</dbReference>
<proteinExistence type="inferred from homology"/>
<keyword evidence="7" id="KW-0547">Nucleotide-binding</keyword>
<comment type="catalytic activity">
    <reaction evidence="1">
        <text>alpha-D-glucose 1-phosphate + ATP + H(+) = ADP-alpha-D-glucose + diphosphate</text>
        <dbReference type="Rhea" id="RHEA:12120"/>
        <dbReference type="ChEBI" id="CHEBI:15378"/>
        <dbReference type="ChEBI" id="CHEBI:30616"/>
        <dbReference type="ChEBI" id="CHEBI:33019"/>
        <dbReference type="ChEBI" id="CHEBI:57498"/>
        <dbReference type="ChEBI" id="CHEBI:58601"/>
        <dbReference type="EC" id="2.7.7.27"/>
    </reaction>
</comment>
<keyword evidence="8" id="KW-0067">ATP-binding</keyword>
<dbReference type="PANTHER" id="PTHR43523:SF12">
    <property type="entry name" value="GLUCOSE-1-PHOSPHATE ADENYLYLTRANSFERASE LARGE SUBUNIT 1, CHLOROPLASTIC-RELATED"/>
    <property type="match status" value="1"/>
</dbReference>
<evidence type="ECO:0000256" key="2">
    <source>
        <dbReference type="ARBA" id="ARBA00010443"/>
    </source>
</evidence>
<dbReference type="SUPFAM" id="SSF53448">
    <property type="entry name" value="Nucleotide-diphospho-sugar transferases"/>
    <property type="match status" value="1"/>
</dbReference>